<evidence type="ECO:0000313" key="2">
    <source>
        <dbReference type="EMBL" id="AEJ34824.1"/>
    </source>
</evidence>
<protein>
    <submittedName>
        <fullName evidence="2">Uncharacterized protein L577</fullName>
    </submittedName>
</protein>
<evidence type="ECO:0000313" key="1">
    <source>
        <dbReference type="EMBL" id="ADO18280.1"/>
    </source>
</evidence>
<dbReference type="Proteomes" id="UP000241474">
    <property type="component" value="Segment"/>
</dbReference>
<dbReference type="EMBL" id="KM982403">
    <property type="protein sequence ID" value="AKI81247.1"/>
    <property type="molecule type" value="Genomic_DNA"/>
</dbReference>
<evidence type="ECO:0000313" key="7">
    <source>
        <dbReference type="Proteomes" id="UP000241474"/>
    </source>
</evidence>
<organism evidence="1 5">
    <name type="scientific">Acanthamoeba polyphaga mimivirus</name>
    <name type="common">APMV</name>
    <dbReference type="NCBI Taxonomy" id="212035"/>
    <lineage>
        <taxon>Viruses</taxon>
        <taxon>Varidnaviria</taxon>
        <taxon>Bamfordvirae</taxon>
        <taxon>Nucleocytoviricota</taxon>
        <taxon>Megaviricetes</taxon>
        <taxon>Imitervirales</taxon>
        <taxon>Mimiviridae</taxon>
        <taxon>Megamimivirinae</taxon>
        <taxon>Mimivirus</taxon>
        <taxon>Mimivirus bradfordmassiliense</taxon>
    </lineage>
</organism>
<organismHost>
    <name type="scientific">Acanthamoeba polyphaga</name>
    <name type="common">Amoeba</name>
    <dbReference type="NCBI Taxonomy" id="5757"/>
</organismHost>
<proteinExistence type="predicted"/>
<dbReference type="GeneID" id="9925212"/>
<evidence type="ECO:0000313" key="3">
    <source>
        <dbReference type="EMBL" id="AKI79353.1"/>
    </source>
</evidence>
<name>A0A0G2Y0Z5_MIMIV</name>
<keyword evidence="5" id="KW-1185">Reference proteome</keyword>
<accession>A0A0G2Y0Z5</accession>
<sequence length="299" mass="35156">MDPSILSKIHYSGITCNNYGFYNTPFYLKRDKEDNVECYQTNIFMYYDDHDDHNMTDCDYTYCFVKDLCVSICRGSDDNDENHSFLKAKIIISDSLKLTGIKNDTDGSIEFPQIDNENPLILREDNSTTIKINLFGQLSDLINYQIQVKFSAGVIDKSTADYFNNNEFVCFDDFTFSRGTYLENSDSTESEFYREAILIKGRKFDFYPYQGHHVFDIEYDFLDHNFNPIQPSNNLLEKLYFVKDHNKSKISSICSYTETNPLLVDKYYDDNYIDGLFEIMRKKEMVLYVKFMVKKIDSD</sequence>
<gene>
    <name evidence="1" type="primary">L577</name>
    <name evidence="2" type="ORF">MIMI_L577</name>
</gene>
<evidence type="ECO:0000313" key="8">
    <source>
        <dbReference type="Proteomes" id="UP000274448"/>
    </source>
</evidence>
<reference evidence="7 8" key="3">
    <citation type="submission" date="2014-10" db="EMBL/GenBank/DDBJ databases">
        <title>Pan-genome analysis of Brazilian lineage A amoebal mimiviruses.</title>
        <authorList>
            <person name="Assis F.L."/>
            <person name="Abrahao J.S."/>
            <person name="Kroon E.G."/>
            <person name="Dornas F.P."/>
            <person name="Andrade K.R."/>
            <person name="Borato P.V.M."/>
            <person name="Pilotto M.R."/>
            <person name="Benamar S."/>
            <person name="LaScola B."/>
            <person name="Colson P."/>
        </authorList>
    </citation>
    <scope>NUCLEOTIDE SEQUENCE [LARGE SCALE GENOMIC DNA]</scope>
    <source>
        <strain evidence="4 8">Amazonia</strain>
        <strain evidence="3 7">Oyster</strain>
    </source>
</reference>
<dbReference type="Proteomes" id="UP000240552">
    <property type="component" value="Segment"/>
</dbReference>
<dbReference type="Proteomes" id="UP000274448">
    <property type="component" value="Segment"/>
</dbReference>
<dbReference type="KEGG" id="vg:9925212"/>
<reference evidence="1 5" key="2">
    <citation type="journal article" date="2011" name="Virol. J.">
        <title>Breaking the 1000-gene barrier for Mimivirus using ultra-deep genome and transcriptome sequencing.</title>
        <authorList>
            <person name="Legendre M."/>
            <person name="Santini S."/>
            <person name="Rico A."/>
            <person name="Abergel C."/>
            <person name="Claverie J.M."/>
        </authorList>
    </citation>
    <scope>NUCLEOTIDE SEQUENCE [LARGE SCALE GENOMIC DNA]</scope>
</reference>
<evidence type="ECO:0000313" key="4">
    <source>
        <dbReference type="EMBL" id="AKI81247.1"/>
    </source>
</evidence>
<evidence type="ECO:0000313" key="6">
    <source>
        <dbReference type="Proteomes" id="UP000240552"/>
    </source>
</evidence>
<dbReference type="Proteomes" id="UP000201519">
    <property type="component" value="Segment"/>
</dbReference>
<dbReference type="EMBL" id="KM982401">
    <property type="protein sequence ID" value="AKI79353.1"/>
    <property type="molecule type" value="Genomic_DNA"/>
</dbReference>
<evidence type="ECO:0000313" key="5">
    <source>
        <dbReference type="Proteomes" id="UP000201519"/>
    </source>
</evidence>
<dbReference type="EMBL" id="HQ336222">
    <property type="protein sequence ID" value="ADO18280.1"/>
    <property type="molecule type" value="Genomic_DNA"/>
</dbReference>
<accession>E3VZ21</accession>
<reference evidence="2 6" key="1">
    <citation type="journal article" date="2011" name="Proc. Natl. Acad. Sci. U.S.A.">
        <title>Mimivirus shows dramatic genome reduction after intraamoebal culture.</title>
        <authorList>
            <person name="Boyer M."/>
            <person name="Azza S."/>
            <person name="Barrassi L."/>
            <person name="Klose T."/>
            <person name="Campocasso A."/>
            <person name="Pagnier I."/>
            <person name="Fournous G."/>
            <person name="Borg A."/>
            <person name="Robert C."/>
            <person name="Zhang X."/>
            <person name="Desnues C."/>
            <person name="Henrissat B."/>
            <person name="Rossmann M.G."/>
            <person name="La Scola B."/>
            <person name="Raoult D."/>
        </authorList>
    </citation>
    <scope>NUCLEOTIDE SEQUENCE [LARGE SCALE GENOMIC DNA]</scope>
    <source>
        <strain evidence="2">M4</strain>
    </source>
</reference>
<dbReference type="RefSeq" id="YP_003987091.1">
    <property type="nucleotide sequence ID" value="NC_014649.1"/>
</dbReference>
<dbReference type="EMBL" id="JN036606">
    <property type="protein sequence ID" value="AEJ34824.1"/>
    <property type="molecule type" value="Genomic_DNA"/>
</dbReference>